<proteinExistence type="inferred from homology"/>
<evidence type="ECO:0000313" key="13">
    <source>
        <dbReference type="Proteomes" id="UP000278149"/>
    </source>
</evidence>
<dbReference type="InterPro" id="IPR020568">
    <property type="entry name" value="Ribosomal_Su5_D2-typ_SF"/>
</dbReference>
<protein>
    <recommendedName>
        <fullName evidence="3 10">Elongation factor 2</fullName>
        <shortName evidence="10">EF-2</shortName>
    </recommendedName>
</protein>
<dbReference type="Pfam" id="PF03764">
    <property type="entry name" value="EFG_IV"/>
    <property type="match status" value="1"/>
</dbReference>
<comment type="caution">
    <text evidence="12">The sequence shown here is derived from an EMBL/GenBank/DDBJ whole genome shotgun (WGS) entry which is preliminary data.</text>
</comment>
<dbReference type="Proteomes" id="UP000278149">
    <property type="component" value="Unassembled WGS sequence"/>
</dbReference>
<evidence type="ECO:0000256" key="6">
    <source>
        <dbReference type="ARBA" id="ARBA00022768"/>
    </source>
</evidence>
<evidence type="ECO:0000256" key="8">
    <source>
        <dbReference type="ARBA" id="ARBA00023134"/>
    </source>
</evidence>
<dbReference type="InterPro" id="IPR000795">
    <property type="entry name" value="T_Tr_GTP-bd_dom"/>
</dbReference>
<sequence length="739" mass="83313">MQKYKKVIDHLQELMRDPRNIRNIGIIAHVDHGKTTLSDNLLSAAGMISDKMAGEMRALDYHEIEQQRGITIKAANISLYYQRDGKEFAINLVDTPGHIDFTGHVTRSLRVIDGAIVVVDSVEEVMVQTETVTRQALEERVRPLLFINKIDRLIKELKLTPQEIQQKILRIIRDFNGLIEAYGEPEFREKWKVKWDNDSVAFGSALHGWGLTNSIAAKKGIRFSDIVDIYNEDPEGLALRRDIPVHEALLNMVALHVPDPIEAQSYRVEKLWRDKQDEELFNALKNCDPNGPLIMGVNAVRIDPHAGIVVTGRIFSGTLREGEDVYLINAKKKQKIQQTSIYMGPYRMRMDEIPAGNIAAVLGLTSASSGETVVADAIKDRVISGFEAIRYVTEPVVTVSVEAKNPQDLPKLIDTLRKLTLQDPNLVMIHNQETGEILLKGTGELHLEISLYEVRKAGLEFDVSEPTVVYRESVRGTSDVVLAKSPNKLNRIWVTASPLNDEVVALIREGRVNERMDSRTLAKVLREEGKMDTEDARNVWTIDEENYNLFINRTVGVQRLDEVREILRQGFMWVMKEGPLAGEPVMGVAIRLVNAMIHEDPAHRGPAQLTPAVRKAIFGAMLSANPVLLEPIYEIQVSTPPELIGSVISLISQKRGKVVGIEERGRISIVKGFIPVRETLGGFSNEMRSMTSGRAFWQTKFSHWEPLPKSLMEQVALEIRRRKGMKEELPKAEEYMDTL</sequence>
<dbReference type="SUPFAM" id="SSF54211">
    <property type="entry name" value="Ribosomal protein S5 domain 2-like"/>
    <property type="match status" value="1"/>
</dbReference>
<dbReference type="RefSeq" id="WP_125741435.1">
    <property type="nucleotide sequence ID" value="NZ_RCOR01000019.1"/>
</dbReference>
<dbReference type="InterPro" id="IPR000640">
    <property type="entry name" value="EFG_V-like"/>
</dbReference>
<dbReference type="GO" id="GO:0003924">
    <property type="term" value="F:GTPase activity"/>
    <property type="evidence" value="ECO:0007669"/>
    <property type="project" value="InterPro"/>
</dbReference>
<comment type="subcellular location">
    <subcellularLocation>
        <location evidence="1 10">Cytoplasm</location>
    </subcellularLocation>
</comment>
<comment type="function">
    <text evidence="9 10">Catalyzes the GTP-dependent ribosomal translocation step during translation elongation. During this step, the ribosome changes from the pre-translocational (PRE) to the post-translocational (POST) state as the newly formed A-site-bound peptidyl-tRNA and P-site-bound deacylated tRNA move to the P and E sites, respectively. Catalyzes the coordinated movement of the two tRNA molecules, the mRNA and conformational changes in the ribosome.</text>
</comment>
<feature type="binding site" evidence="10">
    <location>
        <begin position="148"/>
        <end position="151"/>
    </location>
    <ligand>
        <name>GTP</name>
        <dbReference type="ChEBI" id="CHEBI:37565"/>
    </ligand>
</feature>
<dbReference type="PANTHER" id="PTHR42908:SF3">
    <property type="entry name" value="ELONGATION FACTOR-LIKE GTPASE 1"/>
    <property type="match status" value="1"/>
</dbReference>
<dbReference type="EMBL" id="RCOR01000019">
    <property type="protein sequence ID" value="RSN69332.1"/>
    <property type="molecule type" value="Genomic_DNA"/>
</dbReference>
<dbReference type="SMART" id="SM00838">
    <property type="entry name" value="EFG_C"/>
    <property type="match status" value="1"/>
</dbReference>
<evidence type="ECO:0000256" key="4">
    <source>
        <dbReference type="ARBA" id="ARBA00022490"/>
    </source>
</evidence>
<dbReference type="SUPFAM" id="SSF52540">
    <property type="entry name" value="P-loop containing nucleoside triphosphate hydrolases"/>
    <property type="match status" value="1"/>
</dbReference>
<evidence type="ECO:0000256" key="7">
    <source>
        <dbReference type="ARBA" id="ARBA00022917"/>
    </source>
</evidence>
<dbReference type="CDD" id="cd16268">
    <property type="entry name" value="EF2_II"/>
    <property type="match status" value="1"/>
</dbReference>
<keyword evidence="6 10" id="KW-0251">Elongation factor</keyword>
<dbReference type="FunFam" id="3.30.70.870:FF:000002">
    <property type="entry name" value="Translation elongation factor 2"/>
    <property type="match status" value="1"/>
</dbReference>
<dbReference type="InterPro" id="IPR009000">
    <property type="entry name" value="Transl_B-barrel_sf"/>
</dbReference>
<dbReference type="PROSITE" id="PS51722">
    <property type="entry name" value="G_TR_2"/>
    <property type="match status" value="1"/>
</dbReference>
<dbReference type="Gene3D" id="3.30.70.870">
    <property type="entry name" value="Elongation Factor G (Translational Gtpase), domain 3"/>
    <property type="match status" value="1"/>
</dbReference>
<dbReference type="InterPro" id="IPR014721">
    <property type="entry name" value="Ribsml_uS5_D2-typ_fold_subgr"/>
</dbReference>
<dbReference type="Gene3D" id="3.30.230.10">
    <property type="match status" value="1"/>
</dbReference>
<evidence type="ECO:0000256" key="3">
    <source>
        <dbReference type="ARBA" id="ARBA00017891"/>
    </source>
</evidence>
<evidence type="ECO:0000256" key="9">
    <source>
        <dbReference type="ARBA" id="ARBA00024731"/>
    </source>
</evidence>
<keyword evidence="4 10" id="KW-0963">Cytoplasm</keyword>
<dbReference type="NCBIfam" id="TIGR00231">
    <property type="entry name" value="small_GTP"/>
    <property type="match status" value="1"/>
</dbReference>
<dbReference type="InterPro" id="IPR041095">
    <property type="entry name" value="EFG_II"/>
</dbReference>
<dbReference type="GO" id="GO:1990904">
    <property type="term" value="C:ribonucleoprotein complex"/>
    <property type="evidence" value="ECO:0007669"/>
    <property type="project" value="TreeGrafter"/>
</dbReference>
<evidence type="ECO:0000256" key="1">
    <source>
        <dbReference type="ARBA" id="ARBA00004496"/>
    </source>
</evidence>
<organism evidence="12 13">
    <name type="scientific">Candidatus Korarchaeum cryptofilum</name>
    <dbReference type="NCBI Taxonomy" id="498846"/>
    <lineage>
        <taxon>Archaea</taxon>
        <taxon>Thermoproteota</taxon>
        <taxon>Candidatus Korarchaeia</taxon>
        <taxon>Candidatus Korarchaeales</taxon>
        <taxon>Candidatus Korarchaeaceae</taxon>
        <taxon>Candidatus Korarchaeum</taxon>
    </lineage>
</organism>
<dbReference type="Gene3D" id="3.30.70.240">
    <property type="match status" value="1"/>
</dbReference>
<dbReference type="NCBIfam" id="TIGR00490">
    <property type="entry name" value="aEF-2"/>
    <property type="match status" value="1"/>
</dbReference>
<dbReference type="InterPro" id="IPR005225">
    <property type="entry name" value="Small_GTP-bd"/>
</dbReference>
<dbReference type="GO" id="GO:0005829">
    <property type="term" value="C:cytosol"/>
    <property type="evidence" value="ECO:0007669"/>
    <property type="project" value="TreeGrafter"/>
</dbReference>
<feature type="modified residue" description="Diphthamide" evidence="10">
    <location>
        <position position="603"/>
    </location>
</feature>
<evidence type="ECO:0000313" key="12">
    <source>
        <dbReference type="EMBL" id="RSN69332.1"/>
    </source>
</evidence>
<dbReference type="Pfam" id="PF00679">
    <property type="entry name" value="EFG_C"/>
    <property type="match status" value="1"/>
</dbReference>
<dbReference type="AlphaFoldDB" id="A0A429G6B2"/>
<comment type="similarity">
    <text evidence="2 10">Belongs to the TRAFAC class translation factor GTPase superfamily. Classic translation factor GTPase family. EF-G/EF-2 subfamily.</text>
</comment>
<dbReference type="CDD" id="cd16261">
    <property type="entry name" value="EF2_snRNP_III"/>
    <property type="match status" value="1"/>
</dbReference>
<feature type="binding site" evidence="10">
    <location>
        <begin position="94"/>
        <end position="98"/>
    </location>
    <ligand>
        <name>GTP</name>
        <dbReference type="ChEBI" id="CHEBI:37565"/>
    </ligand>
</feature>
<gene>
    <name evidence="10" type="primary">fusA</name>
    <name evidence="12" type="ORF">D9Q81_03930</name>
</gene>
<dbReference type="PANTHER" id="PTHR42908">
    <property type="entry name" value="TRANSLATION ELONGATION FACTOR-RELATED"/>
    <property type="match status" value="1"/>
</dbReference>
<dbReference type="GO" id="GO:0003746">
    <property type="term" value="F:translation elongation factor activity"/>
    <property type="evidence" value="ECO:0007669"/>
    <property type="project" value="UniProtKB-UniRule"/>
</dbReference>
<dbReference type="CDD" id="cd01514">
    <property type="entry name" value="Elongation_Factor_C"/>
    <property type="match status" value="1"/>
</dbReference>
<dbReference type="CDD" id="cd01681">
    <property type="entry name" value="aeEF2_snRNP_like_IV"/>
    <property type="match status" value="1"/>
</dbReference>
<dbReference type="SUPFAM" id="SSF50447">
    <property type="entry name" value="Translation proteins"/>
    <property type="match status" value="1"/>
</dbReference>
<dbReference type="Gene3D" id="2.40.30.10">
    <property type="entry name" value="Translation factors"/>
    <property type="match status" value="1"/>
</dbReference>
<dbReference type="GO" id="GO:0005525">
    <property type="term" value="F:GTP binding"/>
    <property type="evidence" value="ECO:0007669"/>
    <property type="project" value="UniProtKB-UniRule"/>
</dbReference>
<evidence type="ECO:0000256" key="10">
    <source>
        <dbReference type="HAMAP-Rule" id="MF_00054"/>
    </source>
</evidence>
<dbReference type="InterPro" id="IPR005517">
    <property type="entry name" value="Transl_elong_EFG/EF2_IV"/>
</dbReference>
<dbReference type="Pfam" id="PF00009">
    <property type="entry name" value="GTP_EFTU"/>
    <property type="match status" value="1"/>
</dbReference>
<dbReference type="HAMAP" id="MF_00054_A">
    <property type="entry name" value="EF_G_EF_2_A"/>
    <property type="match status" value="1"/>
</dbReference>
<dbReference type="Gene3D" id="3.40.50.300">
    <property type="entry name" value="P-loop containing nucleotide triphosphate hydrolases"/>
    <property type="match status" value="1"/>
</dbReference>
<name>A0A429G6B2_9CREN</name>
<dbReference type="PRINTS" id="PR00315">
    <property type="entry name" value="ELONGATNFCT"/>
</dbReference>
<keyword evidence="7 10" id="KW-0648">Protein biosynthesis</keyword>
<evidence type="ECO:0000256" key="5">
    <source>
        <dbReference type="ARBA" id="ARBA00022741"/>
    </source>
</evidence>
<dbReference type="InterPro" id="IPR004543">
    <property type="entry name" value="Transl_elong_EFG/EF2_arc"/>
</dbReference>
<dbReference type="CDD" id="cd01885">
    <property type="entry name" value="EF2"/>
    <property type="match status" value="1"/>
</dbReference>
<dbReference type="SUPFAM" id="SSF54980">
    <property type="entry name" value="EF-G C-terminal domain-like"/>
    <property type="match status" value="2"/>
</dbReference>
<dbReference type="SMART" id="SM00889">
    <property type="entry name" value="EFG_IV"/>
    <property type="match status" value="1"/>
</dbReference>
<evidence type="ECO:0000256" key="2">
    <source>
        <dbReference type="ARBA" id="ARBA00005870"/>
    </source>
</evidence>
<dbReference type="Pfam" id="PF14492">
    <property type="entry name" value="EFG_III"/>
    <property type="match status" value="1"/>
</dbReference>
<keyword evidence="8 10" id="KW-0342">GTP-binding</keyword>
<dbReference type="InterPro" id="IPR004161">
    <property type="entry name" value="EFTu-like_2"/>
</dbReference>
<dbReference type="Pfam" id="PF03144">
    <property type="entry name" value="GTP_EFTU_D2"/>
    <property type="match status" value="1"/>
</dbReference>
<dbReference type="PROSITE" id="PS00301">
    <property type="entry name" value="G_TR_1"/>
    <property type="match status" value="1"/>
</dbReference>
<reference evidence="12 13" key="1">
    <citation type="submission" date="2018-10" db="EMBL/GenBank/DDBJ databases">
        <title>Co-occurring genomic capacity for anaerobic methane metabolism and dissimilatory sulfite reduction discovered in the Korarchaeota.</title>
        <authorList>
            <person name="Mckay L.J."/>
            <person name="Dlakic M."/>
            <person name="Fields M.W."/>
            <person name="Delmont T.O."/>
            <person name="Eren A.M."/>
            <person name="Jay Z.J."/>
            <person name="Klingelsmith K.B."/>
            <person name="Rusch D.B."/>
            <person name="Inskeep W.P."/>
        </authorList>
    </citation>
    <scope>NUCLEOTIDE SEQUENCE [LARGE SCALE GENOMIC DNA]</scope>
    <source>
        <strain evidence="12 13">WS</strain>
    </source>
</reference>
<keyword evidence="5 10" id="KW-0547">Nucleotide-binding</keyword>
<feature type="binding site" evidence="10">
    <location>
        <begin position="28"/>
        <end position="35"/>
    </location>
    <ligand>
        <name>GTP</name>
        <dbReference type="ChEBI" id="CHEBI:37565"/>
    </ligand>
</feature>
<dbReference type="InterPro" id="IPR035647">
    <property type="entry name" value="EFG_III/V"/>
</dbReference>
<dbReference type="FunFam" id="3.30.230.10:FF:000009">
    <property type="entry name" value="116 kDa U5 small nuclear ribonucleoprotein component"/>
    <property type="match status" value="1"/>
</dbReference>
<dbReference type="InterPro" id="IPR027417">
    <property type="entry name" value="P-loop_NTPase"/>
</dbReference>
<dbReference type="InterPro" id="IPR031157">
    <property type="entry name" value="G_TR_CS"/>
</dbReference>
<feature type="domain" description="Tr-type G" evidence="11">
    <location>
        <begin position="19"/>
        <end position="235"/>
    </location>
</feature>
<evidence type="ECO:0000259" key="11">
    <source>
        <dbReference type="PROSITE" id="PS51722"/>
    </source>
</evidence>
<accession>A0A429G6B2</accession>